<keyword evidence="2" id="KW-1185">Reference proteome</keyword>
<evidence type="ECO:0000313" key="2">
    <source>
        <dbReference type="Proteomes" id="UP001054945"/>
    </source>
</evidence>
<organism evidence="1 2">
    <name type="scientific">Caerostris extrusa</name>
    <name type="common">Bark spider</name>
    <name type="synonym">Caerostris bankana</name>
    <dbReference type="NCBI Taxonomy" id="172846"/>
    <lineage>
        <taxon>Eukaryota</taxon>
        <taxon>Metazoa</taxon>
        <taxon>Ecdysozoa</taxon>
        <taxon>Arthropoda</taxon>
        <taxon>Chelicerata</taxon>
        <taxon>Arachnida</taxon>
        <taxon>Araneae</taxon>
        <taxon>Araneomorphae</taxon>
        <taxon>Entelegynae</taxon>
        <taxon>Araneoidea</taxon>
        <taxon>Araneidae</taxon>
        <taxon>Caerostris</taxon>
    </lineage>
</organism>
<name>A0AAV4YDH1_CAEEX</name>
<comment type="caution">
    <text evidence="1">The sequence shown here is derived from an EMBL/GenBank/DDBJ whole genome shotgun (WGS) entry which is preliminary data.</text>
</comment>
<evidence type="ECO:0000313" key="1">
    <source>
        <dbReference type="EMBL" id="GIZ04270.1"/>
    </source>
</evidence>
<dbReference type="Proteomes" id="UP001054945">
    <property type="component" value="Unassembled WGS sequence"/>
</dbReference>
<accession>A0AAV4YDH1</accession>
<protein>
    <submittedName>
        <fullName evidence="1">Uncharacterized protein</fullName>
    </submittedName>
</protein>
<sequence length="110" mass="12577">MKEHPLVLLSRMALQKNHMAMDGVRAMLQDSELQPTTFWGKKLSLHLFSLEIGMDINYQKGSSIEILDGHKPVDSLKNFGSLTFVYESKKLIGINFNLEPNFFQFQLAAF</sequence>
<dbReference type="EMBL" id="BPLR01019059">
    <property type="protein sequence ID" value="GIZ04270.1"/>
    <property type="molecule type" value="Genomic_DNA"/>
</dbReference>
<dbReference type="AlphaFoldDB" id="A0AAV4YDH1"/>
<proteinExistence type="predicted"/>
<reference evidence="1 2" key="1">
    <citation type="submission" date="2021-06" db="EMBL/GenBank/DDBJ databases">
        <title>Caerostris extrusa draft genome.</title>
        <authorList>
            <person name="Kono N."/>
            <person name="Arakawa K."/>
        </authorList>
    </citation>
    <scope>NUCLEOTIDE SEQUENCE [LARGE SCALE GENOMIC DNA]</scope>
</reference>
<gene>
    <name evidence="1" type="ORF">CEXT_271121</name>
</gene>